<dbReference type="SMART" id="SM00823">
    <property type="entry name" value="PKS_PP"/>
    <property type="match status" value="1"/>
</dbReference>
<feature type="region of interest" description="Disordered" evidence="4">
    <location>
        <begin position="518"/>
        <end position="552"/>
    </location>
</feature>
<feature type="domain" description="Carrier" evidence="5">
    <location>
        <begin position="1076"/>
        <end position="1151"/>
    </location>
</feature>
<dbReference type="PROSITE" id="PS00012">
    <property type="entry name" value="PHOSPHOPANTETHEINE"/>
    <property type="match status" value="1"/>
</dbReference>
<dbReference type="InterPro" id="IPR020806">
    <property type="entry name" value="PKS_PP-bd"/>
</dbReference>
<dbReference type="Pfam" id="PF00975">
    <property type="entry name" value="Thioesterase"/>
    <property type="match status" value="1"/>
</dbReference>
<sequence>MTTSFEASEAFEALEGFPLSPQQRDTWVRAGGEGAPAPSIVCAVRIDGDLDRGALRRAIAELVRRHEILRTGFHAVPGLTLPVQVISATAGVPLEDLPPAAPLADGHDDAMALRSGTAPGGDDALSAPWARTAPAGDDDPSAPWAGTAPDGDDPVARWAGRPLDLTAGGLLSVAVRRESARRHTLLLRLPLLCADGPAMERLVHELAALYRGEPLSDAADRWQYADLSEWLNDLPSPPEAGAAPAAAGPPRPPFLRTVAVPDPAGAPGTGEVAVEIGAAAWSRARLAAERLEVPVRALLAASWAATLYRYTRQQSMVLTVAADGRDATEARDVVGPLTHDVALSLEVPETLAFSDLARETARLDAAPRSFGLSGATPSGQAAPADGPGGTPAPVGGLTETAGRASGGTDPAGPAGETASPAHLVGFAYQAVTAPPAGEPGFTIAAIDQGPGRHPLELRCVELAGTVRLTLRHCPRRYDRADVAGLGAALTALIAHASAEPGTPVGLLRLTGEATATAATAGTVEGGDPALAERPSRRHPGADPGPAREPSAARVAGDPELVHELFERHAATRPDAVAVVCEEERLTYAELRDHARRVAARLADAGVRPGDLVPLFADRGLDAIAGVLGILLAGAAYVPVEPVTPAKRLAFLLDDIGAGPVLTQAHLASRLPAGARAVHLDPPHAPGAAAPDRSLPRPERHAPAYVIYTSGTTGTPKGVVIEHDQLAHYVAGLTAALGAPVAGGFAMVSSLASDLGNTALFHALCNGGTLHLITKDRASDPDGLAAYLRREPVDRMKIVPSHLRALLDVATRPSDLLPRAALVLGGEPSQPDLVDRVESLAPSCAVVNHYGPTETTVGATTHAVTADGMDPRCRTVPIGRPLGRTRVLVLDPSLTPVPDWVPGEAYIAGPQVARGYLNRPGLTAERFLPDHSGGDPEGRMYRTGDRVRRLPGGAHEFLGRVDDQVKVRGFRVEPAEVEAVVRTHPRVRDVAVLAREDAAGDRQLAAYVVVRRACGADGPGEAPGLREFLLERLPDHMVPATVETMDTLPLTPNGKVDRAALLARAPVAGARERQVVEPRDEEEARLLAIWRDTLRTRPLGVTDDFFEAGGNSLLAVRLIAQIRRRTGHNLPLASLFTDGTVAAMARLIRTAGQDAGDGDGGAGPVTRDPIAVPIQALGARRPFFCVHAGGGTTLGYLDLARNLGADQPFHGMQSLGLDGVQEPLPTLTEMATRYVECMRRIQPEGPYLIGGWCLGGIIAFEMTRVLRAQGQRTGVLVLIDSESPATAAAGLRAEEAAGGPGADLDDTTLLKRFAWHFGIEDTRADLAELTEEQRLAHLLDLARRHDVLPADAGPEQLGWLLRVYKNNILAVHDYLRAFTPGETLDHPVVLYRPVRELDAGQDAAFGWTGLAGARLSVELVPGDHHSVMRPPAVAVLAERLRTLLGTCQEGWGS</sequence>
<feature type="region of interest" description="Disordered" evidence="4">
    <location>
        <begin position="110"/>
        <end position="153"/>
    </location>
</feature>
<protein>
    <submittedName>
        <fullName evidence="6">Amino acid adenylation domain-containing protein</fullName>
    </submittedName>
</protein>
<dbReference type="PANTHER" id="PTHR45527:SF1">
    <property type="entry name" value="FATTY ACID SYNTHASE"/>
    <property type="match status" value="1"/>
</dbReference>
<dbReference type="PROSITE" id="PS50075">
    <property type="entry name" value="CARRIER"/>
    <property type="match status" value="1"/>
</dbReference>
<dbReference type="PROSITE" id="PS00455">
    <property type="entry name" value="AMP_BINDING"/>
    <property type="match status" value="1"/>
</dbReference>
<dbReference type="InterPro" id="IPR025110">
    <property type="entry name" value="AMP-bd_C"/>
</dbReference>
<dbReference type="Pfam" id="PF13193">
    <property type="entry name" value="AMP-binding_C"/>
    <property type="match status" value="1"/>
</dbReference>
<dbReference type="Gene3D" id="3.30.559.10">
    <property type="entry name" value="Chloramphenicol acetyltransferase-like domain"/>
    <property type="match status" value="1"/>
</dbReference>
<dbReference type="Gene3D" id="3.40.50.12780">
    <property type="entry name" value="N-terminal domain of ligase-like"/>
    <property type="match status" value="1"/>
</dbReference>
<dbReference type="EMBL" id="JBHTCG010000007">
    <property type="protein sequence ID" value="MFC7383057.1"/>
    <property type="molecule type" value="Genomic_DNA"/>
</dbReference>
<dbReference type="InterPro" id="IPR006162">
    <property type="entry name" value="Ppantetheine_attach_site"/>
</dbReference>
<dbReference type="SUPFAM" id="SSF47336">
    <property type="entry name" value="ACP-like"/>
    <property type="match status" value="1"/>
</dbReference>
<accession>A0ABW2P081</accession>
<evidence type="ECO:0000256" key="2">
    <source>
        <dbReference type="ARBA" id="ARBA00022450"/>
    </source>
</evidence>
<dbReference type="CDD" id="cd05930">
    <property type="entry name" value="A_NRPS"/>
    <property type="match status" value="1"/>
</dbReference>
<dbReference type="InterPro" id="IPR001031">
    <property type="entry name" value="Thioesterase"/>
</dbReference>
<feature type="compositionally biased region" description="Low complexity" evidence="4">
    <location>
        <begin position="377"/>
        <end position="396"/>
    </location>
</feature>
<gene>
    <name evidence="6" type="ORF">ACFQSB_12625</name>
</gene>
<evidence type="ECO:0000313" key="6">
    <source>
        <dbReference type="EMBL" id="MFC7383057.1"/>
    </source>
</evidence>
<dbReference type="Gene3D" id="1.10.1200.10">
    <property type="entry name" value="ACP-like"/>
    <property type="match status" value="1"/>
</dbReference>
<evidence type="ECO:0000256" key="1">
    <source>
        <dbReference type="ARBA" id="ARBA00001957"/>
    </source>
</evidence>
<organism evidence="6 7">
    <name type="scientific">Sphaerisporangium rhizosphaerae</name>
    <dbReference type="NCBI Taxonomy" id="2269375"/>
    <lineage>
        <taxon>Bacteria</taxon>
        <taxon>Bacillati</taxon>
        <taxon>Actinomycetota</taxon>
        <taxon>Actinomycetes</taxon>
        <taxon>Streptosporangiales</taxon>
        <taxon>Streptosporangiaceae</taxon>
        <taxon>Sphaerisporangium</taxon>
    </lineage>
</organism>
<dbReference type="InterPro" id="IPR023213">
    <property type="entry name" value="CAT-like_dom_sf"/>
</dbReference>
<dbReference type="SMART" id="SM00824">
    <property type="entry name" value="PKS_TE"/>
    <property type="match status" value="1"/>
</dbReference>
<dbReference type="Pfam" id="PF00550">
    <property type="entry name" value="PP-binding"/>
    <property type="match status" value="1"/>
</dbReference>
<dbReference type="InterPro" id="IPR029058">
    <property type="entry name" value="AB_hydrolase_fold"/>
</dbReference>
<evidence type="ECO:0000256" key="4">
    <source>
        <dbReference type="SAM" id="MobiDB-lite"/>
    </source>
</evidence>
<proteinExistence type="predicted"/>
<dbReference type="SUPFAM" id="SSF52777">
    <property type="entry name" value="CoA-dependent acyltransferases"/>
    <property type="match status" value="2"/>
</dbReference>
<evidence type="ECO:0000259" key="5">
    <source>
        <dbReference type="PROSITE" id="PS50075"/>
    </source>
</evidence>
<dbReference type="Gene3D" id="3.40.50.1820">
    <property type="entry name" value="alpha/beta hydrolase"/>
    <property type="match status" value="1"/>
</dbReference>
<dbReference type="InterPro" id="IPR009081">
    <property type="entry name" value="PP-bd_ACP"/>
</dbReference>
<dbReference type="InterPro" id="IPR045851">
    <property type="entry name" value="AMP-bd_C_sf"/>
</dbReference>
<name>A0ABW2P081_9ACTN</name>
<dbReference type="RefSeq" id="WP_380826455.1">
    <property type="nucleotide sequence ID" value="NZ_JBHTCG010000007.1"/>
</dbReference>
<evidence type="ECO:0000256" key="3">
    <source>
        <dbReference type="ARBA" id="ARBA00022553"/>
    </source>
</evidence>
<dbReference type="InterPro" id="IPR000873">
    <property type="entry name" value="AMP-dep_synth/lig_dom"/>
</dbReference>
<keyword evidence="2" id="KW-0596">Phosphopantetheine</keyword>
<dbReference type="Gene3D" id="3.30.559.30">
    <property type="entry name" value="Nonribosomal peptide synthetase, condensation domain"/>
    <property type="match status" value="1"/>
</dbReference>
<dbReference type="Gene3D" id="3.30.300.30">
    <property type="match status" value="1"/>
</dbReference>
<keyword evidence="3" id="KW-0597">Phosphoprotein</keyword>
<comment type="cofactor">
    <cofactor evidence="1">
        <name>pantetheine 4'-phosphate</name>
        <dbReference type="ChEBI" id="CHEBI:47942"/>
    </cofactor>
</comment>
<dbReference type="Pfam" id="PF00501">
    <property type="entry name" value="AMP-binding"/>
    <property type="match status" value="1"/>
</dbReference>
<feature type="region of interest" description="Disordered" evidence="4">
    <location>
        <begin position="368"/>
        <end position="418"/>
    </location>
</feature>
<dbReference type="Proteomes" id="UP001596496">
    <property type="component" value="Unassembled WGS sequence"/>
</dbReference>
<dbReference type="SUPFAM" id="SSF53474">
    <property type="entry name" value="alpha/beta-Hydrolases"/>
    <property type="match status" value="1"/>
</dbReference>
<dbReference type="InterPro" id="IPR010071">
    <property type="entry name" value="AA_adenyl_dom"/>
</dbReference>
<dbReference type="InterPro" id="IPR020802">
    <property type="entry name" value="TesA-like"/>
</dbReference>
<dbReference type="InterPro" id="IPR042099">
    <property type="entry name" value="ANL_N_sf"/>
</dbReference>
<dbReference type="SUPFAM" id="SSF56801">
    <property type="entry name" value="Acetyl-CoA synthetase-like"/>
    <property type="match status" value="1"/>
</dbReference>
<evidence type="ECO:0000313" key="7">
    <source>
        <dbReference type="Proteomes" id="UP001596496"/>
    </source>
</evidence>
<dbReference type="InterPro" id="IPR036736">
    <property type="entry name" value="ACP-like_sf"/>
</dbReference>
<reference evidence="7" key="1">
    <citation type="journal article" date="2019" name="Int. J. Syst. Evol. Microbiol.">
        <title>The Global Catalogue of Microorganisms (GCM) 10K type strain sequencing project: providing services to taxonomists for standard genome sequencing and annotation.</title>
        <authorList>
            <consortium name="The Broad Institute Genomics Platform"/>
            <consortium name="The Broad Institute Genome Sequencing Center for Infectious Disease"/>
            <person name="Wu L."/>
            <person name="Ma J."/>
        </authorList>
    </citation>
    <scope>NUCLEOTIDE SEQUENCE [LARGE SCALE GENOMIC DNA]</scope>
    <source>
        <strain evidence="7">CECT 7649</strain>
    </source>
</reference>
<dbReference type="InterPro" id="IPR020845">
    <property type="entry name" value="AMP-binding_CS"/>
</dbReference>
<dbReference type="PANTHER" id="PTHR45527">
    <property type="entry name" value="NONRIBOSOMAL PEPTIDE SYNTHETASE"/>
    <property type="match status" value="1"/>
</dbReference>
<comment type="caution">
    <text evidence="6">The sequence shown here is derived from an EMBL/GenBank/DDBJ whole genome shotgun (WGS) entry which is preliminary data.</text>
</comment>
<dbReference type="NCBIfam" id="TIGR01733">
    <property type="entry name" value="AA-adenyl-dom"/>
    <property type="match status" value="1"/>
</dbReference>
<keyword evidence="7" id="KW-1185">Reference proteome</keyword>